<protein>
    <submittedName>
        <fullName evidence="1">Uncharacterized protein</fullName>
    </submittedName>
</protein>
<reference evidence="1" key="1">
    <citation type="submission" date="2021-02" db="EMBL/GenBank/DDBJ databases">
        <authorList>
            <consortium name="DOE Joint Genome Institute"/>
            <person name="Ahrendt S."/>
            <person name="Looney B.P."/>
            <person name="Miyauchi S."/>
            <person name="Morin E."/>
            <person name="Drula E."/>
            <person name="Courty P.E."/>
            <person name="Chicoki N."/>
            <person name="Fauchery L."/>
            <person name="Kohler A."/>
            <person name="Kuo A."/>
            <person name="Labutti K."/>
            <person name="Pangilinan J."/>
            <person name="Lipzen A."/>
            <person name="Riley R."/>
            <person name="Andreopoulos W."/>
            <person name="He G."/>
            <person name="Johnson J."/>
            <person name="Barry K.W."/>
            <person name="Grigoriev I.V."/>
            <person name="Nagy L."/>
            <person name="Hibbett D."/>
            <person name="Henrissat B."/>
            <person name="Matheny P.B."/>
            <person name="Labbe J."/>
            <person name="Martin F."/>
        </authorList>
    </citation>
    <scope>NUCLEOTIDE SEQUENCE</scope>
    <source>
        <strain evidence="1">FP105234-sp</strain>
    </source>
</reference>
<reference evidence="1" key="2">
    <citation type="journal article" date="2022" name="New Phytol.">
        <title>Evolutionary transition to the ectomycorrhizal habit in the genomes of a hyperdiverse lineage of mushroom-forming fungi.</title>
        <authorList>
            <person name="Looney B."/>
            <person name="Miyauchi S."/>
            <person name="Morin E."/>
            <person name="Drula E."/>
            <person name="Courty P.E."/>
            <person name="Kohler A."/>
            <person name="Kuo A."/>
            <person name="LaButti K."/>
            <person name="Pangilinan J."/>
            <person name="Lipzen A."/>
            <person name="Riley R."/>
            <person name="Andreopoulos W."/>
            <person name="He G."/>
            <person name="Johnson J."/>
            <person name="Nolan M."/>
            <person name="Tritt A."/>
            <person name="Barry K.W."/>
            <person name="Grigoriev I.V."/>
            <person name="Nagy L.G."/>
            <person name="Hibbett D."/>
            <person name="Henrissat B."/>
            <person name="Matheny P.B."/>
            <person name="Labbe J."/>
            <person name="Martin F.M."/>
        </authorList>
    </citation>
    <scope>NUCLEOTIDE SEQUENCE</scope>
    <source>
        <strain evidence="1">FP105234-sp</strain>
    </source>
</reference>
<dbReference type="EMBL" id="MU276105">
    <property type="protein sequence ID" value="KAI0041727.1"/>
    <property type="molecule type" value="Genomic_DNA"/>
</dbReference>
<gene>
    <name evidence="1" type="ORF">FA95DRAFT_655609</name>
</gene>
<organism evidence="1 2">
    <name type="scientific">Auriscalpium vulgare</name>
    <dbReference type="NCBI Taxonomy" id="40419"/>
    <lineage>
        <taxon>Eukaryota</taxon>
        <taxon>Fungi</taxon>
        <taxon>Dikarya</taxon>
        <taxon>Basidiomycota</taxon>
        <taxon>Agaricomycotina</taxon>
        <taxon>Agaricomycetes</taxon>
        <taxon>Russulales</taxon>
        <taxon>Auriscalpiaceae</taxon>
        <taxon>Auriscalpium</taxon>
    </lineage>
</organism>
<evidence type="ECO:0000313" key="2">
    <source>
        <dbReference type="Proteomes" id="UP000814033"/>
    </source>
</evidence>
<proteinExistence type="predicted"/>
<keyword evidence="2" id="KW-1185">Reference proteome</keyword>
<sequence length="243" mass="26924">MRLAPRTPNTPPFIIIYCMICSRATLLGRGSDEVGDLGHARRHASAVLAPAVPPTYGPHHHGETGGADESHRTCRGGGACVGKAPRPELSTSGRSFREGTALRMSWIDVASQFRQLWRAGRCCSISRYVRAAPERLQVVQSVATETRPRYIIEACRRWAEVLGSIEAWAEWRTSMSLGREDGSRRECSGVAVGGARPEAPRSFARGGTWSRQKMYHARLPSAVPGLRRVATIWIRFDHLQPRR</sequence>
<dbReference type="Proteomes" id="UP000814033">
    <property type="component" value="Unassembled WGS sequence"/>
</dbReference>
<evidence type="ECO:0000313" key="1">
    <source>
        <dbReference type="EMBL" id="KAI0041727.1"/>
    </source>
</evidence>
<name>A0ACB8RCY9_9AGAM</name>
<comment type="caution">
    <text evidence="1">The sequence shown here is derived from an EMBL/GenBank/DDBJ whole genome shotgun (WGS) entry which is preliminary data.</text>
</comment>
<accession>A0ACB8RCY9</accession>